<comment type="caution">
    <text evidence="5">The sequence shown here is derived from an EMBL/GenBank/DDBJ whole genome shotgun (WGS) entry which is preliminary data.</text>
</comment>
<feature type="binding site" evidence="3">
    <location>
        <position position="163"/>
    </location>
    <ligand>
        <name>Mn(2+)</name>
        <dbReference type="ChEBI" id="CHEBI:29035"/>
        <label>2</label>
    </ligand>
</feature>
<dbReference type="EMBL" id="JAAYSM010000235">
    <property type="protein sequence ID" value="NLJ18655.1"/>
    <property type="molecule type" value="Genomic_DNA"/>
</dbReference>
<dbReference type="InterPro" id="IPR036264">
    <property type="entry name" value="Bact_exopeptidase_dim_dom"/>
</dbReference>
<dbReference type="Gene3D" id="3.30.70.360">
    <property type="match status" value="1"/>
</dbReference>
<proteinExistence type="inferred from homology"/>
<feature type="binding site" evidence="3">
    <location>
        <position position="139"/>
    </location>
    <ligand>
        <name>Mn(2+)</name>
        <dbReference type="ChEBI" id="CHEBI:29035"/>
        <label>2</label>
    </ligand>
</feature>
<evidence type="ECO:0000256" key="1">
    <source>
        <dbReference type="ARBA" id="ARBA00006153"/>
    </source>
</evidence>
<dbReference type="Pfam" id="PF07687">
    <property type="entry name" value="M20_dimer"/>
    <property type="match status" value="1"/>
</dbReference>
<dbReference type="PIRSF" id="PIRSF005962">
    <property type="entry name" value="Pept_M20D_amidohydro"/>
    <property type="match status" value="1"/>
</dbReference>
<dbReference type="Proteomes" id="UP000541058">
    <property type="component" value="Unassembled WGS sequence"/>
</dbReference>
<dbReference type="SUPFAM" id="SSF55031">
    <property type="entry name" value="Bacterial exopeptidase dimerisation domain"/>
    <property type="match status" value="1"/>
</dbReference>
<sequence>MNTQIKHYILEHEDELIQNRRYLHRHPELSLQEFKTTQFIAQELDKLKVPYRLMEPTGVLAEIKGLEPGKTVLLRADMDALSIDELNHHLDYCSVEAGKMHACGHDAHTSMLLSALKALFSVKDQIKGTVRFIFQPAEEIGQGAKKMVEQGVLEDVDNVFGIHIWSVHETGQVVCDPGPSFASADIFKIHFKGKGGHAAQPHLSHDAVVMAAEYVNNVQSIISRSVDPLSPAVLTIGKFEAGDRFNIIAENAVLEGTVRTFNNETRSVVATQMQAYAEQIAEMYHGSVEFDYSYVTEVVDNHLQSAQLVQSITEQTFGKDFVHHDDPTMGAEDFGYYMKNIPGAFATVGCRNVDKETDYPHHHARFNVDEEALKYGAELYAQYALRYLNQDEF</sequence>
<dbReference type="SUPFAM" id="SSF53187">
    <property type="entry name" value="Zn-dependent exopeptidases"/>
    <property type="match status" value="1"/>
</dbReference>
<dbReference type="NCBIfam" id="TIGR01891">
    <property type="entry name" value="amidohydrolases"/>
    <property type="match status" value="1"/>
</dbReference>
<protein>
    <submittedName>
        <fullName evidence="5">Amidohydrolase</fullName>
    </submittedName>
</protein>
<dbReference type="Pfam" id="PF01546">
    <property type="entry name" value="Peptidase_M20"/>
    <property type="match status" value="1"/>
</dbReference>
<accession>A0A7X8C484</accession>
<dbReference type="PANTHER" id="PTHR11014:SF63">
    <property type="entry name" value="METALLOPEPTIDASE, PUTATIVE (AFU_ORTHOLOGUE AFUA_6G09600)-RELATED"/>
    <property type="match status" value="1"/>
</dbReference>
<feature type="binding site" evidence="3">
    <location>
        <position position="362"/>
    </location>
    <ligand>
        <name>Mn(2+)</name>
        <dbReference type="ChEBI" id="CHEBI:29035"/>
        <label>2</label>
    </ligand>
</feature>
<reference evidence="5 6" key="1">
    <citation type="journal article" date="2020" name="Biotechnol. Biofuels">
        <title>New insights from the biogas microbiome by comprehensive genome-resolved metagenomics of nearly 1600 species originating from multiple anaerobic digesters.</title>
        <authorList>
            <person name="Campanaro S."/>
            <person name="Treu L."/>
            <person name="Rodriguez-R L.M."/>
            <person name="Kovalovszki A."/>
            <person name="Ziels R.M."/>
            <person name="Maus I."/>
            <person name="Zhu X."/>
            <person name="Kougias P.G."/>
            <person name="Basile A."/>
            <person name="Luo G."/>
            <person name="Schluter A."/>
            <person name="Konstantinidis K.T."/>
            <person name="Angelidaki I."/>
        </authorList>
    </citation>
    <scope>NUCLEOTIDE SEQUENCE [LARGE SCALE GENOMIC DNA]</scope>
    <source>
        <strain evidence="5">AS23ysBPME_34</strain>
    </source>
</reference>
<dbReference type="InterPro" id="IPR002933">
    <property type="entry name" value="Peptidase_M20"/>
</dbReference>
<evidence type="ECO:0000256" key="2">
    <source>
        <dbReference type="ARBA" id="ARBA00022801"/>
    </source>
</evidence>
<gene>
    <name evidence="5" type="ORF">GX355_07305</name>
</gene>
<keyword evidence="3" id="KW-0464">Manganese</keyword>
<comment type="similarity">
    <text evidence="1">Belongs to the peptidase M20 family.</text>
</comment>
<comment type="cofactor">
    <cofactor evidence="3">
        <name>Mn(2+)</name>
        <dbReference type="ChEBI" id="CHEBI:29035"/>
    </cofactor>
    <text evidence="3">The Mn(2+) ion enhances activity.</text>
</comment>
<dbReference type="PANTHER" id="PTHR11014">
    <property type="entry name" value="PEPTIDASE M20 FAMILY MEMBER"/>
    <property type="match status" value="1"/>
</dbReference>
<dbReference type="RefSeq" id="WP_276648805.1">
    <property type="nucleotide sequence ID" value="NZ_JAAYSM010000235.1"/>
</dbReference>
<feature type="domain" description="Peptidase M20 dimerisation" evidence="4">
    <location>
        <begin position="187"/>
        <end position="282"/>
    </location>
</feature>
<evidence type="ECO:0000256" key="3">
    <source>
        <dbReference type="PIRSR" id="PIRSR005962-1"/>
    </source>
</evidence>
<organism evidence="5 6">
    <name type="scientific">Globicatella sulfidifaciens</name>
    <dbReference type="NCBI Taxonomy" id="136093"/>
    <lineage>
        <taxon>Bacteria</taxon>
        <taxon>Bacillati</taxon>
        <taxon>Bacillota</taxon>
        <taxon>Bacilli</taxon>
        <taxon>Lactobacillales</taxon>
        <taxon>Aerococcaceae</taxon>
        <taxon>Globicatella</taxon>
    </lineage>
</organism>
<evidence type="ECO:0000313" key="6">
    <source>
        <dbReference type="Proteomes" id="UP000541058"/>
    </source>
</evidence>
<dbReference type="InterPro" id="IPR011650">
    <property type="entry name" value="Peptidase_M20_dimer"/>
</dbReference>
<dbReference type="GO" id="GO:0046872">
    <property type="term" value="F:metal ion binding"/>
    <property type="evidence" value="ECO:0007669"/>
    <property type="project" value="UniProtKB-KW"/>
</dbReference>
<feature type="binding site" evidence="3">
    <location>
        <position position="103"/>
    </location>
    <ligand>
        <name>Mn(2+)</name>
        <dbReference type="ChEBI" id="CHEBI:29035"/>
        <label>2</label>
    </ligand>
</feature>
<feature type="binding site" evidence="3">
    <location>
        <position position="105"/>
    </location>
    <ligand>
        <name>Mn(2+)</name>
        <dbReference type="ChEBI" id="CHEBI:29035"/>
        <label>2</label>
    </ligand>
</feature>
<dbReference type="GO" id="GO:0016787">
    <property type="term" value="F:hydrolase activity"/>
    <property type="evidence" value="ECO:0007669"/>
    <property type="project" value="UniProtKB-KW"/>
</dbReference>
<dbReference type="InterPro" id="IPR017439">
    <property type="entry name" value="Amidohydrolase"/>
</dbReference>
<dbReference type="AlphaFoldDB" id="A0A7X8C484"/>
<name>A0A7X8C484_9LACT</name>
<evidence type="ECO:0000259" key="4">
    <source>
        <dbReference type="Pfam" id="PF07687"/>
    </source>
</evidence>
<keyword evidence="2 5" id="KW-0378">Hydrolase</keyword>
<evidence type="ECO:0000313" key="5">
    <source>
        <dbReference type="EMBL" id="NLJ18655.1"/>
    </source>
</evidence>
<dbReference type="FunFam" id="3.30.70.360:FF:000014">
    <property type="entry name" value="N-acyl-L-amino acid amidohydrolase"/>
    <property type="match status" value="1"/>
</dbReference>
<dbReference type="Gene3D" id="3.40.630.10">
    <property type="entry name" value="Zn peptidases"/>
    <property type="match status" value="1"/>
</dbReference>
<keyword evidence="3" id="KW-0479">Metal-binding</keyword>